<dbReference type="AlphaFoldDB" id="A0A644URE3"/>
<protein>
    <recommendedName>
        <fullName evidence="2">WG repeat-containing protein</fullName>
    </recommendedName>
</protein>
<gene>
    <name evidence="1" type="ORF">SDC9_27231</name>
</gene>
<dbReference type="PANTHER" id="PTHR37841">
    <property type="entry name" value="GLR2918 PROTEIN"/>
    <property type="match status" value="1"/>
</dbReference>
<proteinExistence type="predicted"/>
<evidence type="ECO:0000313" key="1">
    <source>
        <dbReference type="EMBL" id="MPL81315.1"/>
    </source>
</evidence>
<organism evidence="1">
    <name type="scientific">bioreactor metagenome</name>
    <dbReference type="NCBI Taxonomy" id="1076179"/>
    <lineage>
        <taxon>unclassified sequences</taxon>
        <taxon>metagenomes</taxon>
        <taxon>ecological metagenomes</taxon>
    </lineage>
</organism>
<dbReference type="InterPro" id="IPR032774">
    <property type="entry name" value="WG_beta_rep"/>
</dbReference>
<dbReference type="PROSITE" id="PS51257">
    <property type="entry name" value="PROKAR_LIPOPROTEIN"/>
    <property type="match status" value="1"/>
</dbReference>
<name>A0A644URE3_9ZZZZ</name>
<evidence type="ECO:0008006" key="2">
    <source>
        <dbReference type="Google" id="ProtNLM"/>
    </source>
</evidence>
<comment type="caution">
    <text evidence="1">The sequence shown here is derived from an EMBL/GenBank/DDBJ whole genome shotgun (WGS) entry which is preliminary data.</text>
</comment>
<dbReference type="Pfam" id="PF14903">
    <property type="entry name" value="WG_beta_rep"/>
    <property type="match status" value="2"/>
</dbReference>
<dbReference type="EMBL" id="VSSQ01000148">
    <property type="protein sequence ID" value="MPL81315.1"/>
    <property type="molecule type" value="Genomic_DNA"/>
</dbReference>
<sequence length="540" mass="59764">MKNLLKWAVLAAITQVLSISCTSSKDDSFTHLPFRQSENGLWGVLTADGKAIISDEYSSPPFAATEGIYIVKKENGLFEYYKADPKPVRIGSQYYKAAAFKESMAPVMEDEEIISVINTKGDVVFKLEKVSGKRIISCSLFSEGLAVIQNEDGLKGYVDKKGNIAVTPQYSEAFSFSEGLAIVKTDEGERSKWLLINNKGEEIQKLDDEIKETTGSISGGLIGILKSVDDGAWGFVSKNNEELIKPSREFVSVTPPKFKTFTYFDGTKWGISDITGKRIIPAEFDNILNSGKGFFIVKKGDVWFVIDSDNRESSNVEFTDHTGNNQGFIFAKVRDRFILIDSKGKRVGEQDYFEVVANIPPSEVSFGVQSFKRNIAELFQVIAPGKLWKFSIEAPASQVAELLSSGNAETLKSSRTLSTKRSVTDMESTISLGFSSEMGVAVTEREMLRDMWGRAYWENVVKGYVFNENSYLQDISANIKIFGDLAGKEREVANSILEIAKASGFTLQSQEEGVLILTAGNNRVLSLKYARNAGLNLLLR</sequence>
<dbReference type="PANTHER" id="PTHR37841:SF1">
    <property type="entry name" value="DUF3298 DOMAIN-CONTAINING PROTEIN"/>
    <property type="match status" value="1"/>
</dbReference>
<reference evidence="1" key="1">
    <citation type="submission" date="2019-08" db="EMBL/GenBank/DDBJ databases">
        <authorList>
            <person name="Kucharzyk K."/>
            <person name="Murdoch R.W."/>
            <person name="Higgins S."/>
            <person name="Loffler F."/>
        </authorList>
    </citation>
    <scope>NUCLEOTIDE SEQUENCE</scope>
</reference>
<accession>A0A644URE3</accession>